<dbReference type="AlphaFoldDB" id="A0A9Q3CMM0"/>
<sequence length="168" mass="18553">MPWSTRRGQIGHKEMVWPIGPNLVPGWNCHNTNGGGSFFVVVTVECLLNMPPMLLTILTLVECPPDIPPMLVECLPNMPPRPLTILILAVPSRHVSNAPYYPYACGVPCQHASNAAYHPYACSALPTCLQRCLPSLLMQCPPEMPPKLLICVCGNRQVLCNFYQLLDC</sequence>
<reference evidence="1" key="1">
    <citation type="submission" date="2021-03" db="EMBL/GenBank/DDBJ databases">
        <title>Draft genome sequence of rust myrtle Austropuccinia psidii MF-1, a brazilian biotype.</title>
        <authorList>
            <person name="Quecine M.C."/>
            <person name="Pachon D.M.R."/>
            <person name="Bonatelli M.L."/>
            <person name="Correr F.H."/>
            <person name="Franceschini L.M."/>
            <person name="Leite T.F."/>
            <person name="Margarido G.R.A."/>
            <person name="Almeida C.A."/>
            <person name="Ferrarezi J.A."/>
            <person name="Labate C.A."/>
        </authorList>
    </citation>
    <scope>NUCLEOTIDE SEQUENCE</scope>
    <source>
        <strain evidence="1">MF-1</strain>
    </source>
</reference>
<evidence type="ECO:0000313" key="1">
    <source>
        <dbReference type="EMBL" id="MBW0485282.1"/>
    </source>
</evidence>
<keyword evidence="2" id="KW-1185">Reference proteome</keyword>
<dbReference type="Proteomes" id="UP000765509">
    <property type="component" value="Unassembled WGS sequence"/>
</dbReference>
<dbReference type="EMBL" id="AVOT02008090">
    <property type="protein sequence ID" value="MBW0485282.1"/>
    <property type="molecule type" value="Genomic_DNA"/>
</dbReference>
<evidence type="ECO:0000313" key="2">
    <source>
        <dbReference type="Proteomes" id="UP000765509"/>
    </source>
</evidence>
<organism evidence="1 2">
    <name type="scientific">Austropuccinia psidii MF-1</name>
    <dbReference type="NCBI Taxonomy" id="1389203"/>
    <lineage>
        <taxon>Eukaryota</taxon>
        <taxon>Fungi</taxon>
        <taxon>Dikarya</taxon>
        <taxon>Basidiomycota</taxon>
        <taxon>Pucciniomycotina</taxon>
        <taxon>Pucciniomycetes</taxon>
        <taxon>Pucciniales</taxon>
        <taxon>Sphaerophragmiaceae</taxon>
        <taxon>Austropuccinia</taxon>
    </lineage>
</organism>
<name>A0A9Q3CMM0_9BASI</name>
<comment type="caution">
    <text evidence="1">The sequence shown here is derived from an EMBL/GenBank/DDBJ whole genome shotgun (WGS) entry which is preliminary data.</text>
</comment>
<gene>
    <name evidence="1" type="ORF">O181_024997</name>
</gene>
<protein>
    <submittedName>
        <fullName evidence="1">Uncharacterized protein</fullName>
    </submittedName>
</protein>
<proteinExistence type="predicted"/>
<accession>A0A9Q3CMM0</accession>